<dbReference type="AlphaFoldDB" id="A0AAD2D972"/>
<dbReference type="InterPro" id="IPR018247">
    <property type="entry name" value="EF_Hand_1_Ca_BS"/>
</dbReference>
<evidence type="ECO:0000313" key="4">
    <source>
        <dbReference type="EMBL" id="CAI2385627.1"/>
    </source>
</evidence>
<dbReference type="EMBL" id="CAMPGE010028071">
    <property type="protein sequence ID" value="CAI2385627.1"/>
    <property type="molecule type" value="Genomic_DNA"/>
</dbReference>
<comment type="caution">
    <text evidence="4">The sequence shown here is derived from an EMBL/GenBank/DDBJ whole genome shotgun (WGS) entry which is preliminary data.</text>
</comment>
<evidence type="ECO:0000259" key="3">
    <source>
        <dbReference type="PROSITE" id="PS50222"/>
    </source>
</evidence>
<reference evidence="4" key="1">
    <citation type="submission" date="2023-07" db="EMBL/GenBank/DDBJ databases">
        <authorList>
            <consortium name="AG Swart"/>
            <person name="Singh M."/>
            <person name="Singh A."/>
            <person name="Seah K."/>
            <person name="Emmerich C."/>
        </authorList>
    </citation>
    <scope>NUCLEOTIDE SEQUENCE</scope>
    <source>
        <strain evidence="4">DP1</strain>
    </source>
</reference>
<dbReference type="SUPFAM" id="SSF47473">
    <property type="entry name" value="EF-hand"/>
    <property type="match status" value="1"/>
</dbReference>
<dbReference type="Pfam" id="PF13499">
    <property type="entry name" value="EF-hand_7"/>
    <property type="match status" value="1"/>
</dbReference>
<gene>
    <name evidence="4" type="ORF">ECRASSUSDP1_LOCUS27207</name>
</gene>
<dbReference type="InterPro" id="IPR002048">
    <property type="entry name" value="EF_hand_dom"/>
</dbReference>
<dbReference type="Proteomes" id="UP001295684">
    <property type="component" value="Unassembled WGS sequence"/>
</dbReference>
<organism evidence="4 5">
    <name type="scientific">Euplotes crassus</name>
    <dbReference type="NCBI Taxonomy" id="5936"/>
    <lineage>
        <taxon>Eukaryota</taxon>
        <taxon>Sar</taxon>
        <taxon>Alveolata</taxon>
        <taxon>Ciliophora</taxon>
        <taxon>Intramacronucleata</taxon>
        <taxon>Spirotrichea</taxon>
        <taxon>Hypotrichia</taxon>
        <taxon>Euplotida</taxon>
        <taxon>Euplotidae</taxon>
        <taxon>Moneuplotes</taxon>
    </lineage>
</organism>
<evidence type="ECO:0000256" key="1">
    <source>
        <dbReference type="ARBA" id="ARBA00022837"/>
    </source>
</evidence>
<feature type="domain" description="EF-hand" evidence="3">
    <location>
        <begin position="97"/>
        <end position="132"/>
    </location>
</feature>
<proteinExistence type="predicted"/>
<dbReference type="CDD" id="cd00051">
    <property type="entry name" value="EFh"/>
    <property type="match status" value="1"/>
</dbReference>
<sequence>MAKNDQNLEKMKDEIEADEIEEFKKFKVHHLLNNINTINWMRKRASEKAQIQYLNNSSQLEEHQAIVRVFEKFDDDGNGTLEVEELKEMFDKNHIDISANQLLTLFSIVDEDKSGALDINEFKEFALSMEANKHFRDIIKELRYKETYKHIEDRAKFLPFNFSTLLNFLSDEAMKDSLRENIEPKDIQKAGEKSYSSNEVKEDLKRFIQLFKSEYSNQASTASDPLGRQINTAVELRQQKNILEKELSMSPQKQDKDSKASVTAMDLAKLKISAMRRSTIRRQGSTFDLDKIKNKVTDEVVEDSDELMTSSFDTDSIGSDGSVHIKIPKKITTLENSYEKAEKEKLQKKTHKEIQQIIKKAKKEARASEMYYKEKYGKPEKLCGRRSMKDSTDFMKKHKFVMKNKPKLRKVFYKQNKNRQNLRLKNQTETNLMKPTFNTATNFFSNPTPNSINFQRFPLKIQEDETETKSLRPQLHRQSAQSTAISPSQKERNRIPTASTEMSNCKPHHFRNVQSVSSIKDSSRKSAPKLRSTVGTPYQVYRLSKKTKKRPVFVNQLIPSKNKILASRNSATLGNVRGSMKVLRPSPNTECANMNLDHRKKFIHLLGDIDPTLKKKTLLNFKKMSHLRIDASASTLRRGKLSKNLSTLGMKQQPEFS</sequence>
<feature type="region of interest" description="Disordered" evidence="2">
    <location>
        <begin position="465"/>
        <end position="505"/>
    </location>
</feature>
<dbReference type="GO" id="GO:0005509">
    <property type="term" value="F:calcium ion binding"/>
    <property type="evidence" value="ECO:0007669"/>
    <property type="project" value="InterPro"/>
</dbReference>
<keyword evidence="1" id="KW-0106">Calcium</keyword>
<protein>
    <recommendedName>
        <fullName evidence="3">EF-hand domain-containing protein</fullName>
    </recommendedName>
</protein>
<dbReference type="PROSITE" id="PS00018">
    <property type="entry name" value="EF_HAND_1"/>
    <property type="match status" value="2"/>
</dbReference>
<keyword evidence="5" id="KW-1185">Reference proteome</keyword>
<dbReference type="Gene3D" id="1.10.238.10">
    <property type="entry name" value="EF-hand"/>
    <property type="match status" value="1"/>
</dbReference>
<dbReference type="InterPro" id="IPR011992">
    <property type="entry name" value="EF-hand-dom_pair"/>
</dbReference>
<name>A0AAD2D972_EUPCR</name>
<accession>A0AAD2D972</accession>
<evidence type="ECO:0000313" key="5">
    <source>
        <dbReference type="Proteomes" id="UP001295684"/>
    </source>
</evidence>
<feature type="compositionally biased region" description="Polar residues" evidence="2">
    <location>
        <begin position="476"/>
        <end position="488"/>
    </location>
</feature>
<dbReference type="SMART" id="SM00054">
    <property type="entry name" value="EFh"/>
    <property type="match status" value="2"/>
</dbReference>
<evidence type="ECO:0000256" key="2">
    <source>
        <dbReference type="SAM" id="MobiDB-lite"/>
    </source>
</evidence>
<feature type="domain" description="EF-hand" evidence="3">
    <location>
        <begin position="61"/>
        <end position="96"/>
    </location>
</feature>
<dbReference type="PROSITE" id="PS50222">
    <property type="entry name" value="EF_HAND_2"/>
    <property type="match status" value="2"/>
</dbReference>